<dbReference type="InterPro" id="IPR021730">
    <property type="entry name" value="YdbH"/>
</dbReference>
<dbReference type="Proteomes" id="UP000448199">
    <property type="component" value="Unassembled WGS sequence"/>
</dbReference>
<gene>
    <name evidence="3" type="ORF">GRI69_00580</name>
</gene>
<feature type="compositionally biased region" description="Acidic residues" evidence="1">
    <location>
        <begin position="1045"/>
        <end position="1058"/>
    </location>
</feature>
<comment type="caution">
    <text evidence="3">The sequence shown here is derived from an EMBL/GenBank/DDBJ whole genome shotgun (WGS) entry which is preliminary data.</text>
</comment>
<evidence type="ECO:0000313" key="4">
    <source>
        <dbReference type="Proteomes" id="UP000448199"/>
    </source>
</evidence>
<keyword evidence="2" id="KW-0812">Transmembrane</keyword>
<sequence>MDGSAGQYVSDRPRWRKKRWQVPALVVSMLVVIAVLVWMNRFAIADDFVADQLEAYDLPATYEIERVGGQTQVISDLVIGDPNAPNFTAERVIVRLRHRFGLPEIGEVTLVEPRLFGRYVDGRLSFGSLDRVIFRDTGEPSGLPDIDVAIRDGRGLLETEYGPIGLKLVGQGNIANGFAGIFAATAPALAFDGCEAADSTIFGEVTSRAGEPSFTGPLRVTSLGCAENELSVSDLVAELDVTASEDLSQPEIEARIATDDVRLATNSAQSLSGTLRAQLNGGSMTSRYTVAARGVETPQALAALMTIEGTLRSRDNFARIELEGDVEGNGLRLGPVSINSIESLANSGEGTLLNPIARRISAALQAETRGSALAADLLFRRTDEGYSLSVPQAELTGGSGNRILSLSRFEIASRGEEPARIFGNIATGGPDLPRISGRMERSENGSSVFRLSMAPYEAGRAQLAIPGMTIVQGGSGALGFSGTIEASGPLPGGAVDQLSLPISGRWESGGDLALWRECTEFAFRRFAFAELNLSGPGLTLCPPPGKPMLQFGKGGLKFAAGAPALDLNGSLGETPIRLASGPVGFAYPGTLRAQNLDISLGPVDTASRFLISDLSAEIGDNIAGTFSDAEIALAAVPMTLDDTSGNWDYTDGTLSIGDATFRLSDREEPDRFEPLIARDASLSLVDNIITAAAALRNPQTDRIVTLADIRHNLASGEGHADLKVEGLAFDDQLQPEDVSGLALGVIANAEGVITGEGRIDWSPSGEVTSTGTFSSEDLDFAAAFGPVQGASGTIEFTDLLGLTTAPNQRIRVASVNPGVEVLEGEVEFSLQNGEVLSVAGGSWPFMGGQLILREVDLNLGVSEERAYIFEIVGLDAAQFIAQMELENISATGIFDGTVPIIFDAAGNGRIEEGVLVSREPGGNISYVGELTYEDLSAIANFAFDALRSLDYSQMRVVMNGPLTGEIVTQVRFDGVRQGEDAETNFITRQLAKLPIQFRINIRAQFYQLITSVKAMYDPASVRDPRELGLLSDDGKRLLRRSITGEEVEPEIDPDDVMPDEPTIQDQESE</sequence>
<reference evidence="3 4" key="1">
    <citation type="submission" date="2019-12" db="EMBL/GenBank/DDBJ databases">
        <title>Genomic-based taxomic classification of the family Erythrobacteraceae.</title>
        <authorList>
            <person name="Xu L."/>
        </authorList>
    </citation>
    <scope>NUCLEOTIDE SEQUENCE [LARGE SCALE GENOMIC DNA]</scope>
    <source>
        <strain evidence="3 4">DSM 17792</strain>
    </source>
</reference>
<evidence type="ECO:0000313" key="3">
    <source>
        <dbReference type="EMBL" id="MXO46760.1"/>
    </source>
</evidence>
<protein>
    <submittedName>
        <fullName evidence="3">Exoprotein</fullName>
    </submittedName>
</protein>
<keyword evidence="2" id="KW-0472">Membrane</keyword>
<proteinExistence type="predicted"/>
<keyword evidence="2" id="KW-1133">Transmembrane helix</keyword>
<name>A0A844XMC7_9SPHN</name>
<dbReference type="OrthoDB" id="7597031at2"/>
<feature type="transmembrane region" description="Helical" evidence="2">
    <location>
        <begin position="20"/>
        <end position="39"/>
    </location>
</feature>
<organism evidence="3 4">
    <name type="scientific">Qipengyuania vulgaris</name>
    <dbReference type="NCBI Taxonomy" id="291985"/>
    <lineage>
        <taxon>Bacteria</taxon>
        <taxon>Pseudomonadati</taxon>
        <taxon>Pseudomonadota</taxon>
        <taxon>Alphaproteobacteria</taxon>
        <taxon>Sphingomonadales</taxon>
        <taxon>Erythrobacteraceae</taxon>
        <taxon>Qipengyuania</taxon>
    </lineage>
</organism>
<dbReference type="EMBL" id="WTYC01000001">
    <property type="protein sequence ID" value="MXO46760.1"/>
    <property type="molecule type" value="Genomic_DNA"/>
</dbReference>
<evidence type="ECO:0000256" key="2">
    <source>
        <dbReference type="SAM" id="Phobius"/>
    </source>
</evidence>
<feature type="region of interest" description="Disordered" evidence="1">
    <location>
        <begin position="1041"/>
        <end position="1069"/>
    </location>
</feature>
<evidence type="ECO:0000256" key="1">
    <source>
        <dbReference type="SAM" id="MobiDB-lite"/>
    </source>
</evidence>
<dbReference type="AlphaFoldDB" id="A0A844XMC7"/>
<accession>A0A844XMC7</accession>
<keyword evidence="4" id="KW-1185">Reference proteome</keyword>
<dbReference type="Pfam" id="PF11739">
    <property type="entry name" value="YdbH-like"/>
    <property type="match status" value="1"/>
</dbReference>